<proteinExistence type="predicted"/>
<protein>
    <submittedName>
        <fullName evidence="1">Uncharacterized protein</fullName>
    </submittedName>
</protein>
<comment type="caution">
    <text evidence="1">The sequence shown here is derived from an EMBL/GenBank/DDBJ whole genome shotgun (WGS) entry which is preliminary data.</text>
</comment>
<dbReference type="EMBL" id="SNRW01034499">
    <property type="protein sequence ID" value="KAA6355518.1"/>
    <property type="molecule type" value="Genomic_DNA"/>
</dbReference>
<sequence>MAPPYPYNQTLQYYNQQQLEVFPRGERENSKACGEEDAVVDVHDSKLMFKRTQIPSQYARITYEQRRKSKKTHPYH</sequence>
<reference evidence="1 2" key="1">
    <citation type="submission" date="2019-03" db="EMBL/GenBank/DDBJ databases">
        <title>Single cell metagenomics reveals metabolic interactions within the superorganism composed of flagellate Streblomastix strix and complex community of Bacteroidetes bacteria on its surface.</title>
        <authorList>
            <person name="Treitli S.C."/>
            <person name="Kolisko M."/>
            <person name="Husnik F."/>
            <person name="Keeling P."/>
            <person name="Hampl V."/>
        </authorList>
    </citation>
    <scope>NUCLEOTIDE SEQUENCE [LARGE SCALE GENOMIC DNA]</scope>
    <source>
        <strain evidence="1">ST1C</strain>
    </source>
</reference>
<gene>
    <name evidence="1" type="ORF">EZS28_048956</name>
</gene>
<dbReference type="Proteomes" id="UP000324800">
    <property type="component" value="Unassembled WGS sequence"/>
</dbReference>
<evidence type="ECO:0000313" key="2">
    <source>
        <dbReference type="Proteomes" id="UP000324800"/>
    </source>
</evidence>
<organism evidence="1 2">
    <name type="scientific">Streblomastix strix</name>
    <dbReference type="NCBI Taxonomy" id="222440"/>
    <lineage>
        <taxon>Eukaryota</taxon>
        <taxon>Metamonada</taxon>
        <taxon>Preaxostyla</taxon>
        <taxon>Oxymonadida</taxon>
        <taxon>Streblomastigidae</taxon>
        <taxon>Streblomastix</taxon>
    </lineage>
</organism>
<accession>A0A5J4TB77</accession>
<evidence type="ECO:0000313" key="1">
    <source>
        <dbReference type="EMBL" id="KAA6355518.1"/>
    </source>
</evidence>
<name>A0A5J4TB77_9EUKA</name>
<dbReference type="AlphaFoldDB" id="A0A5J4TB77"/>